<comment type="caution">
    <text evidence="2">The sequence shown here is derived from an EMBL/GenBank/DDBJ whole genome shotgun (WGS) entry which is preliminary data.</text>
</comment>
<dbReference type="Proteomes" id="UP000070328">
    <property type="component" value="Unassembled WGS sequence"/>
</dbReference>
<name>A0A135T1G9_9PEZI</name>
<dbReference type="AlphaFoldDB" id="A0A135T1G9"/>
<evidence type="ECO:0000256" key="1">
    <source>
        <dbReference type="SAM" id="MobiDB-lite"/>
    </source>
</evidence>
<sequence length="230" mass="25300">MPVQSYTSSEAGAERWSQICQKLRLVTFLSVHSRPLLNLKPRVVQGRYLSQLLDLDLTVRLRGIDRWTGTNEEVLKSDGSPATPLTLSYGFLYQRSGTDGGAISQRLSRDRPEGWTRLGCQEKTHIGALGSQKLQRKRASCTSSGTPAWDLSQSTSSMHPSHLLLPPPPCISHVQPQDTHHRHALKEPGLPTEPSFPSELPGVPPNSRSSIHITLAFAIRFSGQALPKAV</sequence>
<keyword evidence="3" id="KW-1185">Reference proteome</keyword>
<reference evidence="2 3" key="1">
    <citation type="submission" date="2014-02" db="EMBL/GenBank/DDBJ databases">
        <title>The genome sequence of Colletotrichum simmondsii CBS122122.</title>
        <authorList>
            <person name="Baroncelli R."/>
            <person name="Thon M.R."/>
        </authorList>
    </citation>
    <scope>NUCLEOTIDE SEQUENCE [LARGE SCALE GENOMIC DNA]</scope>
    <source>
        <strain evidence="2 3">CBS122122</strain>
    </source>
</reference>
<evidence type="ECO:0000313" key="3">
    <source>
        <dbReference type="Proteomes" id="UP000070328"/>
    </source>
</evidence>
<evidence type="ECO:0000313" key="2">
    <source>
        <dbReference type="EMBL" id="KXH41967.1"/>
    </source>
</evidence>
<organism evidence="2 3">
    <name type="scientific">Colletotrichum simmondsii</name>
    <dbReference type="NCBI Taxonomy" id="703756"/>
    <lineage>
        <taxon>Eukaryota</taxon>
        <taxon>Fungi</taxon>
        <taxon>Dikarya</taxon>
        <taxon>Ascomycota</taxon>
        <taxon>Pezizomycotina</taxon>
        <taxon>Sordariomycetes</taxon>
        <taxon>Hypocreomycetidae</taxon>
        <taxon>Glomerellales</taxon>
        <taxon>Glomerellaceae</taxon>
        <taxon>Colletotrichum</taxon>
        <taxon>Colletotrichum acutatum species complex</taxon>
    </lineage>
</organism>
<gene>
    <name evidence="2" type="ORF">CSIM01_02803</name>
</gene>
<dbReference type="EMBL" id="JFBX01000320">
    <property type="protein sequence ID" value="KXH41967.1"/>
    <property type="molecule type" value="Genomic_DNA"/>
</dbReference>
<feature type="region of interest" description="Disordered" evidence="1">
    <location>
        <begin position="174"/>
        <end position="204"/>
    </location>
</feature>
<proteinExistence type="predicted"/>
<protein>
    <submittedName>
        <fullName evidence="2">Uncharacterized protein</fullName>
    </submittedName>
</protein>
<dbReference type="OrthoDB" id="10343704at2759"/>
<accession>A0A135T1G9</accession>